<dbReference type="RefSeq" id="WP_238315523.1">
    <property type="nucleotide sequence ID" value="NZ_BQKV01000007.1"/>
</dbReference>
<dbReference type="InterPro" id="IPR009711">
    <property type="entry name" value="UPF0473"/>
</dbReference>
<dbReference type="EMBL" id="BQKV01000007">
    <property type="protein sequence ID" value="GJN63498.1"/>
    <property type="molecule type" value="Genomic_DNA"/>
</dbReference>
<gene>
    <name evidence="1" type="ORF">JCM17207_01230</name>
</gene>
<reference evidence="1" key="1">
    <citation type="journal article" date="2022" name="Int. J. Syst. Evol. Microbiol.">
        <title>Genome-based, phenotypic and chemotaxonomic classification of Faecalibacterium strains: proposal of three novel species Faecalibacterium duncaniae sp. nov., Faecalibacterium hattorii sp. nov. and Faecalibacterium gallinarum sp. nov. .</title>
        <authorList>
            <person name="Sakamoto M."/>
            <person name="Sakurai N."/>
            <person name="Tanno H."/>
            <person name="Iino T."/>
            <person name="Ohkuma M."/>
            <person name="Endo A."/>
        </authorList>
    </citation>
    <scope>NUCLEOTIDE SEQUENCE</scope>
    <source>
        <strain evidence="1">JCM 17207</strain>
    </source>
</reference>
<protein>
    <recommendedName>
        <fullName evidence="3">DUF1292 domain-containing protein</fullName>
    </recommendedName>
</protein>
<dbReference type="AlphaFoldDB" id="A0AA37IVT8"/>
<name>A0AA37IVT8_9FIRM</name>
<evidence type="ECO:0000313" key="2">
    <source>
        <dbReference type="Proteomes" id="UP001055185"/>
    </source>
</evidence>
<dbReference type="Pfam" id="PF06949">
    <property type="entry name" value="DUF1292"/>
    <property type="match status" value="1"/>
</dbReference>
<dbReference type="Proteomes" id="UP001055185">
    <property type="component" value="Unassembled WGS sequence"/>
</dbReference>
<proteinExistence type="predicted"/>
<evidence type="ECO:0008006" key="3">
    <source>
        <dbReference type="Google" id="ProtNLM"/>
    </source>
</evidence>
<organism evidence="1 2">
    <name type="scientific">Faecalibacterium gallinarum</name>
    <dbReference type="NCBI Taxonomy" id="2903556"/>
    <lineage>
        <taxon>Bacteria</taxon>
        <taxon>Bacillati</taxon>
        <taxon>Bacillota</taxon>
        <taxon>Clostridia</taxon>
        <taxon>Eubacteriales</taxon>
        <taxon>Oscillospiraceae</taxon>
        <taxon>Faecalibacterium</taxon>
    </lineage>
</organism>
<evidence type="ECO:0000313" key="1">
    <source>
        <dbReference type="EMBL" id="GJN63498.1"/>
    </source>
</evidence>
<accession>A0AA37IVT8</accession>
<sequence length="104" mass="11971">MAEENKNITPEEEYEPDLMTLEDEDGNEVTFEVIDALDHKGVHYLAVVEYVEDESQLDEDAQLVILSVGEDENGEYLDVVEDDETLIEVSKLFEQRLSENFDIE</sequence>
<keyword evidence="2" id="KW-1185">Reference proteome</keyword>
<comment type="caution">
    <text evidence="1">The sequence shown here is derived from an EMBL/GenBank/DDBJ whole genome shotgun (WGS) entry which is preliminary data.</text>
</comment>